<dbReference type="OMA" id="AMKAVHC"/>
<evidence type="ECO:0000313" key="9">
    <source>
        <dbReference type="Proteomes" id="UP000007110"/>
    </source>
</evidence>
<dbReference type="Pfam" id="PF10996">
    <property type="entry name" value="Beta-Casp"/>
    <property type="match status" value="1"/>
</dbReference>
<evidence type="ECO:0000313" key="8">
    <source>
        <dbReference type="EnsemblMetazoa" id="XP_030830801"/>
    </source>
</evidence>
<evidence type="ECO:0000256" key="4">
    <source>
        <dbReference type="ARBA" id="ARBA00022490"/>
    </source>
</evidence>
<dbReference type="SMART" id="SM01027">
    <property type="entry name" value="Beta-Casp"/>
    <property type="match status" value="1"/>
</dbReference>
<dbReference type="PANTHER" id="PTHR46094">
    <property type="entry name" value="INTEGRATOR COMPLEX SUBUNIT 9"/>
    <property type="match status" value="1"/>
</dbReference>
<feature type="domain" description="Beta-Casp" evidence="7">
    <location>
        <begin position="307"/>
        <end position="435"/>
    </location>
</feature>
<dbReference type="InterPro" id="IPR022712">
    <property type="entry name" value="Beta_Casp"/>
</dbReference>
<keyword evidence="5" id="KW-0539">Nucleus</keyword>
<dbReference type="PANTHER" id="PTHR46094:SF1">
    <property type="entry name" value="INTEGRATOR COMPLEX SUBUNIT 9"/>
    <property type="match status" value="1"/>
</dbReference>
<keyword evidence="9" id="KW-1185">Reference proteome</keyword>
<evidence type="ECO:0000256" key="1">
    <source>
        <dbReference type="ARBA" id="ARBA00004123"/>
    </source>
</evidence>
<dbReference type="Pfam" id="PF21382">
    <property type="entry name" value="IntS9_C"/>
    <property type="match status" value="1"/>
</dbReference>
<dbReference type="GO" id="GO:0005737">
    <property type="term" value="C:cytoplasm"/>
    <property type="evidence" value="ECO:0007669"/>
    <property type="project" value="UniProtKB-SubCell"/>
</dbReference>
<dbReference type="InterPro" id="IPR001279">
    <property type="entry name" value="Metallo-B-lactamas"/>
</dbReference>
<dbReference type="GO" id="GO:0034472">
    <property type="term" value="P:snRNA 3'-end processing"/>
    <property type="evidence" value="ECO:0000318"/>
    <property type="project" value="GO_Central"/>
</dbReference>
<accession>A0A7M7N3Z7</accession>
<feature type="region of interest" description="Disordered" evidence="6">
    <location>
        <begin position="559"/>
        <end position="591"/>
    </location>
</feature>
<keyword evidence="4" id="KW-0963">Cytoplasm</keyword>
<dbReference type="Gene3D" id="3.60.15.10">
    <property type="entry name" value="Ribonuclease Z/Hydroxyacylglutathione hydrolase-like"/>
    <property type="match status" value="1"/>
</dbReference>
<dbReference type="AlphaFoldDB" id="A0A7M7N3Z7"/>
<dbReference type="CTD" id="55756"/>
<dbReference type="EnsemblMetazoa" id="XM_030974941">
    <property type="protein sequence ID" value="XP_030830801"/>
    <property type="gene ID" value="LOC577886"/>
</dbReference>
<dbReference type="SUPFAM" id="SSF56281">
    <property type="entry name" value="Metallo-hydrolase/oxidoreductase"/>
    <property type="match status" value="1"/>
</dbReference>
<dbReference type="InterPro" id="IPR048660">
    <property type="entry name" value="IntS9-like_C"/>
</dbReference>
<reference evidence="9" key="1">
    <citation type="submission" date="2015-02" db="EMBL/GenBank/DDBJ databases">
        <title>Genome sequencing for Strongylocentrotus purpuratus.</title>
        <authorList>
            <person name="Murali S."/>
            <person name="Liu Y."/>
            <person name="Vee V."/>
            <person name="English A."/>
            <person name="Wang M."/>
            <person name="Skinner E."/>
            <person name="Han Y."/>
            <person name="Muzny D.M."/>
            <person name="Worley K.C."/>
            <person name="Gibbs R.A."/>
        </authorList>
    </citation>
    <scope>NUCLEOTIDE SEQUENCE</scope>
</reference>
<dbReference type="GO" id="GO:0032039">
    <property type="term" value="C:integrator complex"/>
    <property type="evidence" value="ECO:0000318"/>
    <property type="project" value="GO_Central"/>
</dbReference>
<evidence type="ECO:0000256" key="5">
    <source>
        <dbReference type="ARBA" id="ARBA00023242"/>
    </source>
</evidence>
<dbReference type="OrthoDB" id="5600060at2759"/>
<dbReference type="GeneID" id="577886"/>
<dbReference type="InParanoid" id="A0A7M7N3Z7"/>
<organism evidence="8 9">
    <name type="scientific">Strongylocentrotus purpuratus</name>
    <name type="common">Purple sea urchin</name>
    <dbReference type="NCBI Taxonomy" id="7668"/>
    <lineage>
        <taxon>Eukaryota</taxon>
        <taxon>Metazoa</taxon>
        <taxon>Echinodermata</taxon>
        <taxon>Eleutherozoa</taxon>
        <taxon>Echinozoa</taxon>
        <taxon>Echinoidea</taxon>
        <taxon>Euechinoidea</taxon>
        <taxon>Echinacea</taxon>
        <taxon>Camarodonta</taxon>
        <taxon>Echinidea</taxon>
        <taxon>Strongylocentrotidae</taxon>
        <taxon>Strongylocentrotus</taxon>
    </lineage>
</organism>
<proteinExistence type="inferred from homology"/>
<comment type="subcellular location">
    <subcellularLocation>
        <location evidence="2">Cytoplasm</location>
    </subcellularLocation>
    <subcellularLocation>
        <location evidence="1">Nucleus</location>
    </subcellularLocation>
</comment>
<evidence type="ECO:0000259" key="7">
    <source>
        <dbReference type="SMART" id="SM01027"/>
    </source>
</evidence>
<dbReference type="Proteomes" id="UP000007110">
    <property type="component" value="Unassembled WGS sequence"/>
</dbReference>
<evidence type="ECO:0000256" key="2">
    <source>
        <dbReference type="ARBA" id="ARBA00004496"/>
    </source>
</evidence>
<dbReference type="InterPro" id="IPR036866">
    <property type="entry name" value="RibonucZ/Hydroxyglut_hydro"/>
</dbReference>
<evidence type="ECO:0000256" key="6">
    <source>
        <dbReference type="SAM" id="MobiDB-lite"/>
    </source>
</evidence>
<sequence length="670" mass="74434">MKLYCLSEQPSAPCLLLTFKGTTILLDCSLDLGSLQHFLPLPLVPSTQFTKMPNWKPSEKGHGLSHSKELKECSGRVFVDATPEVCTPEFGMIDMSTVDAILISNYHCMLGLPFITEFTGFKGVIYATEPTIQIGRQMMEELVEYMERVPKKHSSSLWKKPDLLKTLPAPLKDVKWLGCWKKCYSKHDVNACLSKITNAAFSEKLSLFGALTLVPLSSGFCLGSCNWIISSAYEKVSYVSASSFLTTHSMPINQDPLKNSDVIVLTGLTQTPAHNPDSMLGEFCSTLTMTIKSGGNVLVPCYPSGVIYDLFECLAGYMESVGLMQTPLYFISPVADSSLAFSQILSEWLCGVKQSKVYLPEPPFPHAELIKNGRLKHFPSVHGEFSNQFKTPCVVFTGHPSLRMGDAVHFMEMWGKNSNNTVLFIEPSFPYLDALAPYQPLAMKACYCPIDTALTFPQANKLMKDLKPLQVVLPESYLNPPESHPLRTDLVVEVDPAATPYSRDDVISLLVKRRYEKVEITPEVASSLAPVELQPGVLVSTVTGQLNVHDNKFILEELPSPQANPLLPTGQPQRKRKREEENLTTPKTYTSHPKHYVYGNIDIEEFVQSLATNGIADVKVESTGSGHIVHLESEDTIIQLEEGSTHIFCEGNEKLRKQLRDVLISCLGRF</sequence>
<comment type="similarity">
    <text evidence="3">Belongs to the metallo-beta-lactamase superfamily. RNA-metabolizing metallo-beta-lactamase-like family. INTS9 subfamily.</text>
</comment>
<dbReference type="KEGG" id="spu:577886"/>
<dbReference type="FunCoup" id="A0A7M7N3Z7">
    <property type="interactions" value="2084"/>
</dbReference>
<dbReference type="InterPro" id="IPR027074">
    <property type="entry name" value="Integrator_9su"/>
</dbReference>
<name>A0A7M7N3Z7_STRPU</name>
<protein>
    <recommendedName>
        <fullName evidence="7">Beta-Casp domain-containing protein</fullName>
    </recommendedName>
</protein>
<reference evidence="8" key="2">
    <citation type="submission" date="2021-01" db="UniProtKB">
        <authorList>
            <consortium name="EnsemblMetazoa"/>
        </authorList>
    </citation>
    <scope>IDENTIFICATION</scope>
</reference>
<dbReference type="Pfam" id="PF16661">
    <property type="entry name" value="Lactamase_B_6"/>
    <property type="match status" value="1"/>
</dbReference>
<evidence type="ECO:0000256" key="3">
    <source>
        <dbReference type="ARBA" id="ARBA00006861"/>
    </source>
</evidence>
<dbReference type="RefSeq" id="XP_030830801.1">
    <property type="nucleotide sequence ID" value="XM_030974941.1"/>
</dbReference>